<dbReference type="GO" id="GO:0004560">
    <property type="term" value="F:alpha-L-fucosidase activity"/>
    <property type="evidence" value="ECO:0007669"/>
    <property type="project" value="UniProtKB-EC"/>
</dbReference>
<evidence type="ECO:0000256" key="2">
    <source>
        <dbReference type="ARBA" id="ARBA00008668"/>
    </source>
</evidence>
<dbReference type="OrthoDB" id="1600564at2759"/>
<evidence type="ECO:0000313" key="8">
    <source>
        <dbReference type="EMBL" id="PKA57182.1"/>
    </source>
</evidence>
<dbReference type="PANTHER" id="PTHR45650">
    <property type="entry name" value="GDSL-LIKE LIPASE/ACYLHYDROLASE-RELATED"/>
    <property type="match status" value="1"/>
</dbReference>
<dbReference type="InterPro" id="IPR001087">
    <property type="entry name" value="GDSL"/>
</dbReference>
<evidence type="ECO:0000256" key="1">
    <source>
        <dbReference type="ARBA" id="ARBA00004613"/>
    </source>
</evidence>
<dbReference type="Pfam" id="PF00657">
    <property type="entry name" value="Lipase_GDSL"/>
    <property type="match status" value="1"/>
</dbReference>
<dbReference type="GO" id="GO:0005576">
    <property type="term" value="C:extracellular region"/>
    <property type="evidence" value="ECO:0007669"/>
    <property type="project" value="UniProtKB-SubCell"/>
</dbReference>
<dbReference type="EMBL" id="KZ451969">
    <property type="protein sequence ID" value="PKA57182.1"/>
    <property type="molecule type" value="Genomic_DNA"/>
</dbReference>
<evidence type="ECO:0000313" key="9">
    <source>
        <dbReference type="Proteomes" id="UP000236161"/>
    </source>
</evidence>
<organism evidence="8 9">
    <name type="scientific">Apostasia shenzhenica</name>
    <dbReference type="NCBI Taxonomy" id="1088818"/>
    <lineage>
        <taxon>Eukaryota</taxon>
        <taxon>Viridiplantae</taxon>
        <taxon>Streptophyta</taxon>
        <taxon>Embryophyta</taxon>
        <taxon>Tracheophyta</taxon>
        <taxon>Spermatophyta</taxon>
        <taxon>Magnoliopsida</taxon>
        <taxon>Liliopsida</taxon>
        <taxon>Asparagales</taxon>
        <taxon>Orchidaceae</taxon>
        <taxon>Apostasioideae</taxon>
        <taxon>Apostasia</taxon>
    </lineage>
</organism>
<evidence type="ECO:0000256" key="4">
    <source>
        <dbReference type="ARBA" id="ARBA00022729"/>
    </source>
</evidence>
<dbReference type="GO" id="GO:0016788">
    <property type="term" value="F:hydrolase activity, acting on ester bonds"/>
    <property type="evidence" value="ECO:0007669"/>
    <property type="project" value="InterPro"/>
</dbReference>
<sequence>MRNMFRRNSTKLGQHLSKCIFYVGMGSNDYLNNYFMPGFYSTGSDYNPKTYAALLLQDYCRLINKMYELGARKVAVVGVGQIGCIPYELARLDNDGKSAGKSASRCNEKINKAISVFNAGLLQMVKKFNREMPCAKLVYVNTYQSSQDLVMNAVSYGFEETERGCCGVGRNNGQMTCMPLQVPCGRRRNYLFWDAFHPTEVANEIYAMKAYNSTSLSDVYPINIRQLALA</sequence>
<gene>
    <name evidence="8" type="ORF">AXF42_Ash002486</name>
</gene>
<dbReference type="Proteomes" id="UP000236161">
    <property type="component" value="Unassembled WGS sequence"/>
</dbReference>
<keyword evidence="7" id="KW-0443">Lipid metabolism</keyword>
<dbReference type="PANTHER" id="PTHR45650:SF12">
    <property type="entry name" value="ZINC FINGER PROTEIN"/>
    <property type="match status" value="1"/>
</dbReference>
<keyword evidence="8" id="KW-0326">Glycosidase</keyword>
<keyword evidence="6" id="KW-0442">Lipid degradation</keyword>
<evidence type="ECO:0000256" key="5">
    <source>
        <dbReference type="ARBA" id="ARBA00022801"/>
    </source>
</evidence>
<comment type="subcellular location">
    <subcellularLocation>
        <location evidence="1">Secreted</location>
    </subcellularLocation>
</comment>
<dbReference type="InterPro" id="IPR051238">
    <property type="entry name" value="GDSL_esterase/lipase"/>
</dbReference>
<proteinExistence type="inferred from homology"/>
<name>A0A2I0ANQ2_9ASPA</name>
<comment type="similarity">
    <text evidence="2">Belongs to the 'GDSL' lipolytic enzyme family.</text>
</comment>
<protein>
    <submittedName>
        <fullName evidence="8">GDSL esterase/lipase</fullName>
        <ecNumber evidence="8">3.2.1.51</ecNumber>
    </submittedName>
</protein>
<keyword evidence="3" id="KW-0964">Secreted</keyword>
<keyword evidence="9" id="KW-1185">Reference proteome</keyword>
<evidence type="ECO:0000256" key="3">
    <source>
        <dbReference type="ARBA" id="ARBA00022525"/>
    </source>
</evidence>
<dbReference type="EC" id="3.2.1.51" evidence="8"/>
<evidence type="ECO:0000256" key="6">
    <source>
        <dbReference type="ARBA" id="ARBA00022963"/>
    </source>
</evidence>
<dbReference type="GO" id="GO:0016042">
    <property type="term" value="P:lipid catabolic process"/>
    <property type="evidence" value="ECO:0007669"/>
    <property type="project" value="UniProtKB-KW"/>
</dbReference>
<evidence type="ECO:0000256" key="7">
    <source>
        <dbReference type="ARBA" id="ARBA00023098"/>
    </source>
</evidence>
<dbReference type="Gene3D" id="3.40.50.1110">
    <property type="entry name" value="SGNH hydrolase"/>
    <property type="match status" value="1"/>
</dbReference>
<reference evidence="8 9" key="1">
    <citation type="journal article" date="2017" name="Nature">
        <title>The Apostasia genome and the evolution of orchids.</title>
        <authorList>
            <person name="Zhang G.Q."/>
            <person name="Liu K.W."/>
            <person name="Li Z."/>
            <person name="Lohaus R."/>
            <person name="Hsiao Y.Y."/>
            <person name="Niu S.C."/>
            <person name="Wang J.Y."/>
            <person name="Lin Y.C."/>
            <person name="Xu Q."/>
            <person name="Chen L.J."/>
            <person name="Yoshida K."/>
            <person name="Fujiwara S."/>
            <person name="Wang Z.W."/>
            <person name="Zhang Y.Q."/>
            <person name="Mitsuda N."/>
            <person name="Wang M."/>
            <person name="Liu G.H."/>
            <person name="Pecoraro L."/>
            <person name="Huang H.X."/>
            <person name="Xiao X.J."/>
            <person name="Lin M."/>
            <person name="Wu X.Y."/>
            <person name="Wu W.L."/>
            <person name="Chen Y.Y."/>
            <person name="Chang S.B."/>
            <person name="Sakamoto S."/>
            <person name="Ohme-Takagi M."/>
            <person name="Yagi M."/>
            <person name="Zeng S.J."/>
            <person name="Shen C.Y."/>
            <person name="Yeh C.M."/>
            <person name="Luo Y.B."/>
            <person name="Tsai W.C."/>
            <person name="Van de Peer Y."/>
            <person name="Liu Z.J."/>
        </authorList>
    </citation>
    <scope>NUCLEOTIDE SEQUENCE [LARGE SCALE GENOMIC DNA]</scope>
    <source>
        <strain evidence="9">cv. Shenzhen</strain>
        <tissue evidence="8">Stem</tissue>
    </source>
</reference>
<accession>A0A2I0ANQ2</accession>
<keyword evidence="5 8" id="KW-0378">Hydrolase</keyword>
<dbReference type="InterPro" id="IPR036514">
    <property type="entry name" value="SGNH_hydro_sf"/>
</dbReference>
<keyword evidence="4" id="KW-0732">Signal</keyword>
<dbReference type="AlphaFoldDB" id="A0A2I0ANQ2"/>
<dbReference type="SUPFAM" id="SSF52266">
    <property type="entry name" value="SGNH hydrolase"/>
    <property type="match status" value="1"/>
</dbReference>